<evidence type="ECO:0000313" key="3">
    <source>
        <dbReference type="Proteomes" id="UP001172155"/>
    </source>
</evidence>
<protein>
    <recommendedName>
        <fullName evidence="1">Heterokaryon incompatibility domain-containing protein</fullName>
    </recommendedName>
</protein>
<sequence>MDHLPIFHWMMEPYPQIPLVAQPQYDTLEYDGYQTRCGFDLTRIAALSKVGTVQNTIYKIYKSLSGTAESPVPYEITLSLGVLGCTIDHALHWMWNLGRGRHGTWDFDGLAAARMAAAGWCPRDVSVAREFLGELPMYCLSYMQRRTVPFDHWRCTVETCLLNQIDDSTYVTAHRTPGCQCQHVYPDQAEIRRILDAGGIPVVRLTRPPGANSGQGPISVEVKEGKLVGLNYYIAVSHVWSDGLGNSRSNSLPYSYQACEDGLEDMAYASERQRKIQVGLGKALKALAPVMKAVITPVRTYQNNPVSFWIDTLCIPLEKPYRNMAISRMKEAYAYAHMTIVLDSEFQTLEAKRCSDEEARLRLGLSGWMRRAWTFQEGALAGDMLRFLCHDGPFQLPAVKRGGSPYVPVNVPQSQIDDMVKARQGFSLRRCVLEDSKKFFAGMKTTWLKLGPLSPPGHRVARLVGVWERMRLRATSHELDKFICFAVACTFGNTDRVRLKPLLDLPHEQRMREWVRTQEIIPSGLLFIPGERYAEPGFRWVPKAVYPVPLSDDGYAMGSQAGGPHVFKKPGFVFNMDPPCRPDRGFMFFISDLETGLRYSVSLLEQPPSGFLQLLLGPVAIILKEMVNQNPIEEELVKELGALVGNVRNLEEQTYGDFVCRVEVGLFVDYEGSGVVPIPASYVTVDQRWIVG</sequence>
<organism evidence="2 3">
    <name type="scientific">Schizothecium vesticola</name>
    <dbReference type="NCBI Taxonomy" id="314040"/>
    <lineage>
        <taxon>Eukaryota</taxon>
        <taxon>Fungi</taxon>
        <taxon>Dikarya</taxon>
        <taxon>Ascomycota</taxon>
        <taxon>Pezizomycotina</taxon>
        <taxon>Sordariomycetes</taxon>
        <taxon>Sordariomycetidae</taxon>
        <taxon>Sordariales</taxon>
        <taxon>Schizotheciaceae</taxon>
        <taxon>Schizothecium</taxon>
    </lineage>
</organism>
<dbReference type="EMBL" id="JAUKUD010000006">
    <property type="protein sequence ID" value="KAK0740069.1"/>
    <property type="molecule type" value="Genomic_DNA"/>
</dbReference>
<evidence type="ECO:0000313" key="2">
    <source>
        <dbReference type="EMBL" id="KAK0740069.1"/>
    </source>
</evidence>
<evidence type="ECO:0000259" key="1">
    <source>
        <dbReference type="Pfam" id="PF06985"/>
    </source>
</evidence>
<accession>A0AA40BTF2</accession>
<comment type="caution">
    <text evidence="2">The sequence shown here is derived from an EMBL/GenBank/DDBJ whole genome shotgun (WGS) entry which is preliminary data.</text>
</comment>
<reference evidence="2" key="1">
    <citation type="submission" date="2023-06" db="EMBL/GenBank/DDBJ databases">
        <title>Genome-scale phylogeny and comparative genomics of the fungal order Sordariales.</title>
        <authorList>
            <consortium name="Lawrence Berkeley National Laboratory"/>
            <person name="Hensen N."/>
            <person name="Bonometti L."/>
            <person name="Westerberg I."/>
            <person name="Brannstrom I.O."/>
            <person name="Guillou S."/>
            <person name="Cros-Aarteil S."/>
            <person name="Calhoun S."/>
            <person name="Haridas S."/>
            <person name="Kuo A."/>
            <person name="Mondo S."/>
            <person name="Pangilinan J."/>
            <person name="Riley R."/>
            <person name="LaButti K."/>
            <person name="Andreopoulos B."/>
            <person name="Lipzen A."/>
            <person name="Chen C."/>
            <person name="Yanf M."/>
            <person name="Daum C."/>
            <person name="Ng V."/>
            <person name="Clum A."/>
            <person name="Steindorff A."/>
            <person name="Ohm R."/>
            <person name="Martin F."/>
            <person name="Silar P."/>
            <person name="Natvig D."/>
            <person name="Lalanne C."/>
            <person name="Gautier V."/>
            <person name="Ament-velasquez S.L."/>
            <person name="Kruys A."/>
            <person name="Hutchinson M.I."/>
            <person name="Powell A.J."/>
            <person name="Barry K."/>
            <person name="Miller A.N."/>
            <person name="Grigoriev I.V."/>
            <person name="Debuchy R."/>
            <person name="Gladieux P."/>
            <person name="Thoren M.H."/>
            <person name="Johannesson H."/>
        </authorList>
    </citation>
    <scope>NUCLEOTIDE SEQUENCE</scope>
    <source>
        <strain evidence="2">SMH3187-1</strain>
    </source>
</reference>
<proteinExistence type="predicted"/>
<gene>
    <name evidence="2" type="ORF">B0T18DRAFT_439916</name>
</gene>
<dbReference type="PANTHER" id="PTHR39596">
    <property type="match status" value="1"/>
</dbReference>
<dbReference type="InterPro" id="IPR010730">
    <property type="entry name" value="HET"/>
</dbReference>
<dbReference type="Proteomes" id="UP001172155">
    <property type="component" value="Unassembled WGS sequence"/>
</dbReference>
<dbReference type="Pfam" id="PF06985">
    <property type="entry name" value="HET"/>
    <property type="match status" value="1"/>
</dbReference>
<feature type="domain" description="Heterokaryon incompatibility" evidence="1">
    <location>
        <begin position="233"/>
        <end position="344"/>
    </location>
</feature>
<name>A0AA40BTF2_9PEZI</name>
<dbReference type="AlphaFoldDB" id="A0AA40BTF2"/>
<keyword evidence="3" id="KW-1185">Reference proteome</keyword>
<dbReference type="PANTHER" id="PTHR39596:SF2">
    <property type="entry name" value="HET DOMAIN PROTEIN (AFU_ORTHOLOGUE AFUA_1G17550)-RELATED"/>
    <property type="match status" value="1"/>
</dbReference>